<dbReference type="Proteomes" id="UP000792457">
    <property type="component" value="Unassembled WGS sequence"/>
</dbReference>
<accession>A0A8K0KDW4</accession>
<gene>
    <name evidence="3" type="ORF">J437_LFUL013286</name>
</gene>
<keyword evidence="4" id="KW-1185">Reference proteome</keyword>
<dbReference type="OrthoDB" id="5334845at2759"/>
<dbReference type="SUPFAM" id="SSF52540">
    <property type="entry name" value="P-loop containing nucleoside triphosphate hydrolases"/>
    <property type="match status" value="1"/>
</dbReference>
<dbReference type="InterPro" id="IPR003593">
    <property type="entry name" value="AAA+_ATPase"/>
</dbReference>
<dbReference type="Gene3D" id="3.40.50.300">
    <property type="entry name" value="P-loop containing nucleotide triphosphate hydrolases"/>
    <property type="match status" value="1"/>
</dbReference>
<feature type="domain" description="AAA+ ATPase" evidence="2">
    <location>
        <begin position="54"/>
        <end position="192"/>
    </location>
</feature>
<dbReference type="Gene3D" id="1.10.8.60">
    <property type="match status" value="1"/>
</dbReference>
<dbReference type="GO" id="GO:0016887">
    <property type="term" value="F:ATP hydrolysis activity"/>
    <property type="evidence" value="ECO:0007669"/>
    <property type="project" value="InterPro"/>
</dbReference>
<dbReference type="EMBL" id="KZ308687">
    <property type="protein sequence ID" value="KAG8233095.1"/>
    <property type="molecule type" value="Genomic_DNA"/>
</dbReference>
<proteinExistence type="inferred from homology"/>
<dbReference type="GO" id="GO:0007033">
    <property type="term" value="P:vacuole organization"/>
    <property type="evidence" value="ECO:0007669"/>
    <property type="project" value="TreeGrafter"/>
</dbReference>
<dbReference type="SMART" id="SM00382">
    <property type="entry name" value="AAA"/>
    <property type="match status" value="1"/>
</dbReference>
<dbReference type="Pfam" id="PF00004">
    <property type="entry name" value="AAA"/>
    <property type="match status" value="1"/>
</dbReference>
<keyword evidence="1" id="KW-0547">Nucleotide-binding</keyword>
<comment type="similarity">
    <text evidence="1">Belongs to the AAA ATPase family.</text>
</comment>
<dbReference type="PROSITE" id="PS00674">
    <property type="entry name" value="AAA"/>
    <property type="match status" value="1"/>
</dbReference>
<name>A0A8K0KDW4_LADFU</name>
<comment type="caution">
    <text evidence="3">The sequence shown here is derived from an EMBL/GenBank/DDBJ whole genome shotgun (WGS) entry which is preliminary data.</text>
</comment>
<reference evidence="3" key="2">
    <citation type="submission" date="2017-10" db="EMBL/GenBank/DDBJ databases">
        <title>Ladona fulva Genome sequencing and assembly.</title>
        <authorList>
            <person name="Murali S."/>
            <person name="Richards S."/>
            <person name="Bandaranaike D."/>
            <person name="Bellair M."/>
            <person name="Blankenburg K."/>
            <person name="Chao H."/>
            <person name="Dinh H."/>
            <person name="Doddapaneni H."/>
            <person name="Dugan-Rocha S."/>
            <person name="Elkadiri S."/>
            <person name="Gnanaolivu R."/>
            <person name="Hernandez B."/>
            <person name="Skinner E."/>
            <person name="Javaid M."/>
            <person name="Lee S."/>
            <person name="Li M."/>
            <person name="Ming W."/>
            <person name="Munidasa M."/>
            <person name="Muniz J."/>
            <person name="Nguyen L."/>
            <person name="Hughes D."/>
            <person name="Osuji N."/>
            <person name="Pu L.-L."/>
            <person name="Puazo M."/>
            <person name="Qu C."/>
            <person name="Quiroz J."/>
            <person name="Raj R."/>
            <person name="Weissenberger G."/>
            <person name="Xin Y."/>
            <person name="Zou X."/>
            <person name="Han Y."/>
            <person name="Worley K."/>
            <person name="Muzny D."/>
            <person name="Gibbs R."/>
        </authorList>
    </citation>
    <scope>NUCLEOTIDE SEQUENCE</scope>
    <source>
        <strain evidence="3">Sampled in the wild</strain>
    </source>
</reference>
<dbReference type="InterPro" id="IPR003959">
    <property type="entry name" value="ATPase_AAA_core"/>
</dbReference>
<evidence type="ECO:0000313" key="3">
    <source>
        <dbReference type="EMBL" id="KAG8233095.1"/>
    </source>
</evidence>
<evidence type="ECO:0000256" key="1">
    <source>
        <dbReference type="RuleBase" id="RU003651"/>
    </source>
</evidence>
<dbReference type="GO" id="GO:0016197">
    <property type="term" value="P:endosomal transport"/>
    <property type="evidence" value="ECO:0007669"/>
    <property type="project" value="TreeGrafter"/>
</dbReference>
<keyword evidence="1" id="KW-0067">ATP-binding</keyword>
<sequence>MVGNLLQEDDVQTQRIDDLNVTNGPDISDFTDNGTMYIEKDLHQIITLLGARRPWKRILLYGPPGTGKTRLAHAVAAQSGIRFYCVSSADLLSSWVGESEKLVRTVFQTVRQLPGPSIIFIDEIDGLCRKRSTQEEDHSRRMKTELLNQIEGSKQDDDNDNVILLGATNCPWDLDTAFMRRFQRRIYIPLPDREARREIIKMHSMDDKENNCDIFSESEWSELLNATVGYSGSDLANLSTSALLEPIRDLEEATSWAATAGE</sequence>
<dbReference type="InterPro" id="IPR050304">
    <property type="entry name" value="MT-severing_AAA_ATPase"/>
</dbReference>
<evidence type="ECO:0000313" key="4">
    <source>
        <dbReference type="Proteomes" id="UP000792457"/>
    </source>
</evidence>
<dbReference type="AlphaFoldDB" id="A0A8K0KDW4"/>
<dbReference type="GO" id="GO:0005524">
    <property type="term" value="F:ATP binding"/>
    <property type="evidence" value="ECO:0007669"/>
    <property type="project" value="UniProtKB-KW"/>
</dbReference>
<dbReference type="InterPro" id="IPR027417">
    <property type="entry name" value="P-loop_NTPase"/>
</dbReference>
<dbReference type="PANTHER" id="PTHR23074:SF72">
    <property type="entry name" value="VACUOLAR PROTEIN SORTING-ASSOCIATED PROTEIN 4B"/>
    <property type="match status" value="1"/>
</dbReference>
<dbReference type="PANTHER" id="PTHR23074">
    <property type="entry name" value="AAA DOMAIN-CONTAINING"/>
    <property type="match status" value="1"/>
</dbReference>
<evidence type="ECO:0000259" key="2">
    <source>
        <dbReference type="SMART" id="SM00382"/>
    </source>
</evidence>
<organism evidence="3 4">
    <name type="scientific">Ladona fulva</name>
    <name type="common">Scarce chaser dragonfly</name>
    <name type="synonym">Libellula fulva</name>
    <dbReference type="NCBI Taxonomy" id="123851"/>
    <lineage>
        <taxon>Eukaryota</taxon>
        <taxon>Metazoa</taxon>
        <taxon>Ecdysozoa</taxon>
        <taxon>Arthropoda</taxon>
        <taxon>Hexapoda</taxon>
        <taxon>Insecta</taxon>
        <taxon>Pterygota</taxon>
        <taxon>Palaeoptera</taxon>
        <taxon>Odonata</taxon>
        <taxon>Epiprocta</taxon>
        <taxon>Anisoptera</taxon>
        <taxon>Libelluloidea</taxon>
        <taxon>Libellulidae</taxon>
        <taxon>Ladona</taxon>
    </lineage>
</organism>
<protein>
    <recommendedName>
        <fullName evidence="2">AAA+ ATPase domain-containing protein</fullName>
    </recommendedName>
</protein>
<dbReference type="InterPro" id="IPR003960">
    <property type="entry name" value="ATPase_AAA_CS"/>
</dbReference>
<reference evidence="3" key="1">
    <citation type="submission" date="2013-04" db="EMBL/GenBank/DDBJ databases">
        <authorList>
            <person name="Qu J."/>
            <person name="Murali S.C."/>
            <person name="Bandaranaike D."/>
            <person name="Bellair M."/>
            <person name="Blankenburg K."/>
            <person name="Chao H."/>
            <person name="Dinh H."/>
            <person name="Doddapaneni H."/>
            <person name="Downs B."/>
            <person name="Dugan-Rocha S."/>
            <person name="Elkadiri S."/>
            <person name="Gnanaolivu R.D."/>
            <person name="Hernandez B."/>
            <person name="Javaid M."/>
            <person name="Jayaseelan J.C."/>
            <person name="Lee S."/>
            <person name="Li M."/>
            <person name="Ming W."/>
            <person name="Munidasa M."/>
            <person name="Muniz J."/>
            <person name="Nguyen L."/>
            <person name="Ongeri F."/>
            <person name="Osuji N."/>
            <person name="Pu L.-L."/>
            <person name="Puazo M."/>
            <person name="Qu C."/>
            <person name="Quiroz J."/>
            <person name="Raj R."/>
            <person name="Weissenberger G."/>
            <person name="Xin Y."/>
            <person name="Zou X."/>
            <person name="Han Y."/>
            <person name="Richards S."/>
            <person name="Worley K."/>
            <person name="Muzny D."/>
            <person name="Gibbs R."/>
        </authorList>
    </citation>
    <scope>NUCLEOTIDE SEQUENCE</scope>
    <source>
        <strain evidence="3">Sampled in the wild</strain>
    </source>
</reference>